<sequence>MGIIDRFEDEYLDVSSSRATLRELLELFVGAVLFVVGASALSYYLLGPGIARYVAGLLTIIFAITFVSQAYWALTGREDYEET</sequence>
<keyword evidence="1" id="KW-0812">Transmembrane</keyword>
<keyword evidence="1" id="KW-1133">Transmembrane helix</keyword>
<organism evidence="2 3">
    <name type="scientific">Haloterrigena alkaliphila</name>
    <dbReference type="NCBI Taxonomy" id="2816475"/>
    <lineage>
        <taxon>Archaea</taxon>
        <taxon>Methanobacteriati</taxon>
        <taxon>Methanobacteriota</taxon>
        <taxon>Stenosarchaea group</taxon>
        <taxon>Halobacteria</taxon>
        <taxon>Halobacteriales</taxon>
        <taxon>Natrialbaceae</taxon>
        <taxon>Haloterrigena</taxon>
    </lineage>
</organism>
<accession>A0A8A2VFJ5</accession>
<dbReference type="Proteomes" id="UP000663203">
    <property type="component" value="Chromosome"/>
</dbReference>
<keyword evidence="1" id="KW-0472">Membrane</keyword>
<feature type="transmembrane region" description="Helical" evidence="1">
    <location>
        <begin position="27"/>
        <end position="46"/>
    </location>
</feature>
<dbReference type="GeneID" id="63185749"/>
<reference evidence="2 3" key="1">
    <citation type="submission" date="2021-03" db="EMBL/GenBank/DDBJ databases">
        <title>Haloterrigena longa sp. nov. and Haloterrigena limicola sp. nov., extremely halophilic archaea isolated from a salt lake.</title>
        <authorList>
            <person name="Henglin C."/>
        </authorList>
    </citation>
    <scope>NUCLEOTIDE SEQUENCE [LARGE SCALE GENOMIC DNA]</scope>
    <source>
        <strain evidence="2 3">KZCA68</strain>
    </source>
</reference>
<evidence type="ECO:0000313" key="2">
    <source>
        <dbReference type="EMBL" id="QSW99480.1"/>
    </source>
</evidence>
<dbReference type="AlphaFoldDB" id="A0A8A2VFJ5"/>
<proteinExistence type="predicted"/>
<gene>
    <name evidence="2" type="ORF">J0X25_00550</name>
</gene>
<feature type="transmembrane region" description="Helical" evidence="1">
    <location>
        <begin position="53"/>
        <end position="74"/>
    </location>
</feature>
<dbReference type="KEGG" id="hakz:J0X25_00550"/>
<dbReference type="EMBL" id="CP071462">
    <property type="protein sequence ID" value="QSW99480.1"/>
    <property type="molecule type" value="Genomic_DNA"/>
</dbReference>
<keyword evidence="3" id="KW-1185">Reference proteome</keyword>
<evidence type="ECO:0000313" key="3">
    <source>
        <dbReference type="Proteomes" id="UP000663203"/>
    </source>
</evidence>
<evidence type="ECO:0000256" key="1">
    <source>
        <dbReference type="SAM" id="Phobius"/>
    </source>
</evidence>
<protein>
    <submittedName>
        <fullName evidence="2">Uncharacterized protein</fullName>
    </submittedName>
</protein>
<name>A0A8A2VFJ5_9EURY</name>
<dbReference type="RefSeq" id="WP_207289087.1">
    <property type="nucleotide sequence ID" value="NZ_CP071462.1"/>
</dbReference>